<evidence type="ECO:0000256" key="5">
    <source>
        <dbReference type="ARBA" id="ARBA00022801"/>
    </source>
</evidence>
<accession>A0ABY9WCJ6</accession>
<evidence type="ECO:0000256" key="7">
    <source>
        <dbReference type="ARBA" id="ARBA00023118"/>
    </source>
</evidence>
<dbReference type="Pfam" id="PF03787">
    <property type="entry name" value="RAMPs"/>
    <property type="match status" value="1"/>
</dbReference>
<proteinExistence type="inferred from homology"/>
<dbReference type="GeneID" id="301125114"/>
<dbReference type="PANTHER" id="PTHR35579">
    <property type="entry name" value="CRISPR SYSTEM CMS ENDORIBONUCLEASE CSM3"/>
    <property type="match status" value="1"/>
</dbReference>
<dbReference type="InterPro" id="IPR013412">
    <property type="entry name" value="CRISPR-assoc_RAMP_Csm3"/>
</dbReference>
<keyword evidence="7" id="KW-0051">Antiviral defense</keyword>
<gene>
    <name evidence="10" type="primary">csm3</name>
    <name evidence="10" type="ORF">RI196_04030</name>
</gene>
<evidence type="ECO:0000313" key="11">
    <source>
        <dbReference type="Proteomes" id="UP001303701"/>
    </source>
</evidence>
<evidence type="ECO:0000256" key="1">
    <source>
        <dbReference type="ARBA" id="ARBA00006342"/>
    </source>
</evidence>
<evidence type="ECO:0000259" key="9">
    <source>
        <dbReference type="Pfam" id="PF03787"/>
    </source>
</evidence>
<dbReference type="PANTHER" id="PTHR35579:SF3">
    <property type="entry name" value="CRISPR SYSTEM CMS ENDORIBONUCLEASE CSM3"/>
    <property type="match status" value="1"/>
</dbReference>
<evidence type="ECO:0000313" key="10">
    <source>
        <dbReference type="EMBL" id="WNF33864.1"/>
    </source>
</evidence>
<dbReference type="InterPro" id="IPR052216">
    <property type="entry name" value="CRISPR_Csm3_endoribonuclease"/>
</dbReference>
<reference evidence="10 11" key="1">
    <citation type="submission" date="2023-09" db="EMBL/GenBank/DDBJ databases">
        <title>Different Types of Thermotolerant Ring-Cleaving Dioxygenases derived from Aeribacillus composti HB-1 applied for multiple aromatic hydrocarbons removal.</title>
        <authorList>
            <person name="Cao L."/>
            <person name="Li M."/>
            <person name="Ma T."/>
        </authorList>
    </citation>
    <scope>NUCLEOTIDE SEQUENCE [LARGE SCALE GENOMIC DNA]</scope>
    <source>
        <strain evidence="10 11">HB-1</strain>
    </source>
</reference>
<dbReference type="EMBL" id="CP134501">
    <property type="protein sequence ID" value="WNF33864.1"/>
    <property type="molecule type" value="Genomic_DNA"/>
</dbReference>
<keyword evidence="6" id="KW-0694">RNA-binding</keyword>
<evidence type="ECO:0000256" key="4">
    <source>
        <dbReference type="ARBA" id="ARBA00022759"/>
    </source>
</evidence>
<keyword evidence="11" id="KW-1185">Reference proteome</keyword>
<dbReference type="InterPro" id="IPR005537">
    <property type="entry name" value="RAMP_III_fam"/>
</dbReference>
<organism evidence="10 11">
    <name type="scientific">Aeribacillus composti</name>
    <dbReference type="NCBI Taxonomy" id="1868734"/>
    <lineage>
        <taxon>Bacteria</taxon>
        <taxon>Bacillati</taxon>
        <taxon>Bacillota</taxon>
        <taxon>Bacilli</taxon>
        <taxon>Bacillales</taxon>
        <taxon>Bacillaceae</taxon>
        <taxon>Aeribacillus</taxon>
    </lineage>
</organism>
<name>A0ABY9WCJ6_9BACI</name>
<keyword evidence="4" id="KW-0255">Endonuclease</keyword>
<dbReference type="Proteomes" id="UP001303701">
    <property type="component" value="Chromosome"/>
</dbReference>
<evidence type="ECO:0000256" key="3">
    <source>
        <dbReference type="ARBA" id="ARBA00022722"/>
    </source>
</evidence>
<keyword evidence="3" id="KW-0540">Nuclease</keyword>
<evidence type="ECO:0000256" key="6">
    <source>
        <dbReference type="ARBA" id="ARBA00022884"/>
    </source>
</evidence>
<keyword evidence="5" id="KW-0378">Hydrolase</keyword>
<feature type="domain" description="CRISPR type III-associated protein" evidence="9">
    <location>
        <begin position="13"/>
        <end position="204"/>
    </location>
</feature>
<evidence type="ECO:0000256" key="8">
    <source>
        <dbReference type="ARBA" id="ARBA00033183"/>
    </source>
</evidence>
<dbReference type="RefSeq" id="WP_311066966.1">
    <property type="nucleotide sequence ID" value="NZ_CP134501.1"/>
</dbReference>
<sequence length="255" mass="28167">MKLLGKLLITGHIEALTGLAIGGSKSDVAIGGIDNNVIKNSEGVPYIPGSSLKGKLRSLIEKREGRPEVCSCGTDKCVICTVFGTGLPTKNKNITAGPTRLYVRDAKLNEDTKKQMEKKEGIFSNLELTYTEGKWENQINRLTSKAAHPRQQERVPAGSIFDFNMIYNILTKKDIEYFHQVITALRLLEDDYLGGNGSRGYGRIQFQNVSILLKTVSDYESGGTGKEIFSGLLSDFEDEEAKNKLKSLVEEEEKA</sequence>
<protein>
    <recommendedName>
        <fullName evidence="2">CRISPR system Cms endoribonuclease Csm3</fullName>
    </recommendedName>
    <alternativeName>
        <fullName evidence="8">CRISPR type III A-associated RAMP protein Csm3</fullName>
    </alternativeName>
</protein>
<evidence type="ECO:0000256" key="2">
    <source>
        <dbReference type="ARBA" id="ARBA00022150"/>
    </source>
</evidence>
<dbReference type="NCBIfam" id="TIGR02582">
    <property type="entry name" value="cas7_TM1809"/>
    <property type="match status" value="1"/>
</dbReference>
<comment type="similarity">
    <text evidence="1">Belongs to the CRISPR-associated Csm3 family.</text>
</comment>